<sequence>MRRIMRTAVLAFSKRNRQKKARLILKFMADNGVHNAIFVGCSPGGNANERIVERAVADHADVLAACDILSAPGAWRFVLADGRALPFRDGATDLVVANAVIEHVGQADEQRTFVREQTRVARNWVITTPNRWFPVESHTSAIFRHWSTAWRDRHAEFTRLLSLREFSDLLPAGAVVHGRPWSATFTAFYRAPRAATTEQPVRLRAAQQDRE</sequence>
<dbReference type="Proteomes" id="UP000198741">
    <property type="component" value="Chromosome I"/>
</dbReference>
<dbReference type="Pfam" id="PF08241">
    <property type="entry name" value="Methyltransf_11"/>
    <property type="match status" value="1"/>
</dbReference>
<dbReference type="RefSeq" id="WP_090474463.1">
    <property type="nucleotide sequence ID" value="NZ_LT629710.1"/>
</dbReference>
<protein>
    <submittedName>
        <fullName evidence="2">Methyltransferase domain-containing protein</fullName>
    </submittedName>
</protein>
<keyword evidence="3" id="KW-1185">Reference proteome</keyword>
<feature type="domain" description="Methyltransferase type 11" evidence="1">
    <location>
        <begin position="75"/>
        <end position="122"/>
    </location>
</feature>
<keyword evidence="2" id="KW-0489">Methyltransferase</keyword>
<dbReference type="GO" id="GO:0032259">
    <property type="term" value="P:methylation"/>
    <property type="evidence" value="ECO:0007669"/>
    <property type="project" value="UniProtKB-KW"/>
</dbReference>
<dbReference type="OrthoDB" id="9805171at2"/>
<dbReference type="InterPro" id="IPR029063">
    <property type="entry name" value="SAM-dependent_MTases_sf"/>
</dbReference>
<proteinExistence type="predicted"/>
<evidence type="ECO:0000313" key="3">
    <source>
        <dbReference type="Proteomes" id="UP000198741"/>
    </source>
</evidence>
<dbReference type="EMBL" id="LT629710">
    <property type="protein sequence ID" value="SDO31151.1"/>
    <property type="molecule type" value="Genomic_DNA"/>
</dbReference>
<dbReference type="GO" id="GO:0008757">
    <property type="term" value="F:S-adenosylmethionine-dependent methyltransferase activity"/>
    <property type="evidence" value="ECO:0007669"/>
    <property type="project" value="InterPro"/>
</dbReference>
<keyword evidence="2" id="KW-0808">Transferase</keyword>
<dbReference type="STRING" id="1090615.SAMN04515671_0518"/>
<name>A0A1H0IJD7_9ACTN</name>
<dbReference type="SUPFAM" id="SSF53335">
    <property type="entry name" value="S-adenosyl-L-methionine-dependent methyltransferases"/>
    <property type="match status" value="1"/>
</dbReference>
<dbReference type="Gene3D" id="3.40.50.150">
    <property type="entry name" value="Vaccinia Virus protein VP39"/>
    <property type="match status" value="1"/>
</dbReference>
<reference evidence="2 3" key="1">
    <citation type="submission" date="2016-10" db="EMBL/GenBank/DDBJ databases">
        <authorList>
            <person name="de Groot N.N."/>
        </authorList>
    </citation>
    <scope>NUCLEOTIDE SEQUENCE [LARGE SCALE GENOMIC DNA]</scope>
    <source>
        <strain evidence="3">P4-7,KCTC 19426,CECT 7604</strain>
    </source>
</reference>
<evidence type="ECO:0000313" key="2">
    <source>
        <dbReference type="EMBL" id="SDO31151.1"/>
    </source>
</evidence>
<evidence type="ECO:0000259" key="1">
    <source>
        <dbReference type="Pfam" id="PF08241"/>
    </source>
</evidence>
<dbReference type="AlphaFoldDB" id="A0A1H0IJD7"/>
<gene>
    <name evidence="2" type="ORF">SAMN04515671_0518</name>
</gene>
<accession>A0A1H0IJD7</accession>
<dbReference type="InterPro" id="IPR013216">
    <property type="entry name" value="Methyltransf_11"/>
</dbReference>
<organism evidence="2 3">
    <name type="scientific">Nakamurella panacisegetis</name>
    <dbReference type="NCBI Taxonomy" id="1090615"/>
    <lineage>
        <taxon>Bacteria</taxon>
        <taxon>Bacillati</taxon>
        <taxon>Actinomycetota</taxon>
        <taxon>Actinomycetes</taxon>
        <taxon>Nakamurellales</taxon>
        <taxon>Nakamurellaceae</taxon>
        <taxon>Nakamurella</taxon>
    </lineage>
</organism>